<proteinExistence type="predicted"/>
<evidence type="ECO:0000313" key="1">
    <source>
        <dbReference type="EMBL" id="RKR90731.1"/>
    </source>
</evidence>
<dbReference type="Proteomes" id="UP000277671">
    <property type="component" value="Unassembled WGS sequence"/>
</dbReference>
<comment type="caution">
    <text evidence="1">The sequence shown here is derived from an EMBL/GenBank/DDBJ whole genome shotgun (WGS) entry which is preliminary data.</text>
</comment>
<accession>A0A495JPF9</accession>
<dbReference type="OrthoDB" id="3370286at2"/>
<dbReference type="RefSeq" id="WP_121158959.1">
    <property type="nucleotide sequence ID" value="NZ_RBKT01000001.1"/>
</dbReference>
<organism evidence="1 2">
    <name type="scientific">Micromonospora pisi</name>
    <dbReference type="NCBI Taxonomy" id="589240"/>
    <lineage>
        <taxon>Bacteria</taxon>
        <taxon>Bacillati</taxon>
        <taxon>Actinomycetota</taxon>
        <taxon>Actinomycetes</taxon>
        <taxon>Micromonosporales</taxon>
        <taxon>Micromonosporaceae</taxon>
        <taxon>Micromonospora</taxon>
    </lineage>
</organism>
<evidence type="ECO:0000313" key="2">
    <source>
        <dbReference type="Proteomes" id="UP000277671"/>
    </source>
</evidence>
<sequence>MADQITSWADLQARAAEILARVNANPRLGRAAAANPMLTLGRLDYTLDPEARVAIADRLRLGPAAAERLADLRREVAGLAGRAVDPDDAEDVRHLLVELGIVPVAPGPVLDTNPPPWRPGGTGPDPLRRLRDQHPVLAPLLDYRRISASRPRFAPEPVFTALLDGEGRAPVTEVVGRLQRGAPPSVDR</sequence>
<keyword evidence="2" id="KW-1185">Reference proteome</keyword>
<name>A0A495JPF9_9ACTN</name>
<dbReference type="AlphaFoldDB" id="A0A495JPF9"/>
<gene>
    <name evidence="1" type="ORF">BDK92_5112</name>
</gene>
<reference evidence="1 2" key="1">
    <citation type="submission" date="2018-10" db="EMBL/GenBank/DDBJ databases">
        <title>Sequencing the genomes of 1000 actinobacteria strains.</title>
        <authorList>
            <person name="Klenk H.-P."/>
        </authorList>
    </citation>
    <scope>NUCLEOTIDE SEQUENCE [LARGE SCALE GENOMIC DNA]</scope>
    <source>
        <strain evidence="1 2">DSM 45175</strain>
    </source>
</reference>
<dbReference type="Gene3D" id="1.20.1060.10">
    <property type="entry name" value="Taq DNA Polymerase, Chain T, domain 4"/>
    <property type="match status" value="1"/>
</dbReference>
<dbReference type="EMBL" id="RBKT01000001">
    <property type="protein sequence ID" value="RKR90731.1"/>
    <property type="molecule type" value="Genomic_DNA"/>
</dbReference>
<protein>
    <submittedName>
        <fullName evidence="1">Uncharacterized protein</fullName>
    </submittedName>
</protein>